<organism evidence="10 11">
    <name type="scientific">Pontibacter flavimaris</name>
    <dbReference type="NCBI Taxonomy" id="1797110"/>
    <lineage>
        <taxon>Bacteria</taxon>
        <taxon>Pseudomonadati</taxon>
        <taxon>Bacteroidota</taxon>
        <taxon>Cytophagia</taxon>
        <taxon>Cytophagales</taxon>
        <taxon>Hymenobacteraceae</taxon>
        <taxon>Pontibacter</taxon>
    </lineage>
</organism>
<evidence type="ECO:0000256" key="3">
    <source>
        <dbReference type="ARBA" id="ARBA00013365"/>
    </source>
</evidence>
<dbReference type="Gene3D" id="3.30.160.720">
    <property type="match status" value="1"/>
</dbReference>
<dbReference type="Proteomes" id="UP000186551">
    <property type="component" value="Unassembled WGS sequence"/>
</dbReference>
<evidence type="ECO:0000313" key="10">
    <source>
        <dbReference type="EMBL" id="OKL40157.1"/>
    </source>
</evidence>
<evidence type="ECO:0000259" key="8">
    <source>
        <dbReference type="Pfam" id="PF00149"/>
    </source>
</evidence>
<accession>A0A1Q5PD72</accession>
<dbReference type="NCBIfam" id="TIGR00619">
    <property type="entry name" value="sbcd"/>
    <property type="match status" value="1"/>
</dbReference>
<dbReference type="Pfam" id="PF00149">
    <property type="entry name" value="Metallophos"/>
    <property type="match status" value="1"/>
</dbReference>
<name>A0A1Q5PD72_9BACT</name>
<comment type="caution">
    <text evidence="10">The sequence shown here is derived from an EMBL/GenBank/DDBJ whole genome shotgun (WGS) entry which is preliminary data.</text>
</comment>
<evidence type="ECO:0000256" key="7">
    <source>
        <dbReference type="RuleBase" id="RU363069"/>
    </source>
</evidence>
<dbReference type="InterPro" id="IPR050535">
    <property type="entry name" value="DNA_Repair-Maintenance_Comp"/>
</dbReference>
<evidence type="ECO:0000256" key="5">
    <source>
        <dbReference type="ARBA" id="ARBA00022801"/>
    </source>
</evidence>
<dbReference type="STRING" id="1797110.A3841_17600"/>
<sequence>MRVLHTSDWHLGQRLVNLERTEEHQHFLDWLLHTIAQEQVEVLLMSGDVFDSGAPSNTALKLYYTFLTKVCATCCRYIIITGGNHDSVSTLNAPKELLECFNIHVIGGASPDPLEELIELKNEQGQVQLVVCAVPFLRDRDVRLSVPGERFEEREQRIKQGIAAHYEAFVPHIQQYKQQRIPVVAMGHLFAAGGSASESEKEIHVGNLGQIGADQFPLEFDYVALGHLHRPQQVNNRHHIRYSGSPIPLSFSEVTDKKIIFILDFEAGKLANLREVEIPVCRKLVRFKGPLEKVKQQIAAFDNSACTLTAWAEIQVELEAPIPDLNQQLEEVLHLKKDELQLLIHRPPVIQKAVQTLEQQVQEEADLHTLREKDVFLKRCQSAFPDSDHSELVATFSELLELMGQGELERKI</sequence>
<dbReference type="PANTHER" id="PTHR30337:SF0">
    <property type="entry name" value="NUCLEASE SBCCD SUBUNIT D"/>
    <property type="match status" value="1"/>
</dbReference>
<keyword evidence="7" id="KW-0255">Endonuclease</keyword>
<comment type="similarity">
    <text evidence="1 7">Belongs to the SbcD family.</text>
</comment>
<dbReference type="GO" id="GO:0008408">
    <property type="term" value="F:3'-5' exonuclease activity"/>
    <property type="evidence" value="ECO:0007669"/>
    <property type="project" value="InterPro"/>
</dbReference>
<evidence type="ECO:0000256" key="2">
    <source>
        <dbReference type="ARBA" id="ARBA00011322"/>
    </source>
</evidence>
<dbReference type="InterPro" id="IPR004843">
    <property type="entry name" value="Calcineurin-like_PHP"/>
</dbReference>
<dbReference type="GO" id="GO:0006310">
    <property type="term" value="P:DNA recombination"/>
    <property type="evidence" value="ECO:0007669"/>
    <property type="project" value="UniProtKB-KW"/>
</dbReference>
<evidence type="ECO:0000256" key="6">
    <source>
        <dbReference type="ARBA" id="ARBA00022839"/>
    </source>
</evidence>
<dbReference type="InterPro" id="IPR026843">
    <property type="entry name" value="SbcD_C"/>
</dbReference>
<comment type="function">
    <text evidence="7">SbcCD cleaves DNA hairpin structures. These structures can inhibit DNA replication and are intermediates in certain DNA recombination reactions. The complex acts as a 3'-&gt;5' double strand exonuclease that can open hairpins. It also has a 5' single-strand endonuclease activity.</text>
</comment>
<dbReference type="GO" id="GO:0004519">
    <property type="term" value="F:endonuclease activity"/>
    <property type="evidence" value="ECO:0007669"/>
    <property type="project" value="UniProtKB-KW"/>
</dbReference>
<dbReference type="RefSeq" id="WP_073852261.1">
    <property type="nucleotide sequence ID" value="NZ_LVWA01000005.1"/>
</dbReference>
<feature type="domain" description="Calcineurin-like phosphoesterase" evidence="8">
    <location>
        <begin position="1"/>
        <end position="231"/>
    </location>
</feature>
<dbReference type="Gene3D" id="3.60.21.10">
    <property type="match status" value="1"/>
</dbReference>
<dbReference type="AlphaFoldDB" id="A0A1Q5PD72"/>
<keyword evidence="4 7" id="KW-0540">Nuclease</keyword>
<protein>
    <recommendedName>
        <fullName evidence="3 7">Nuclease SbcCD subunit D</fullName>
    </recommendedName>
</protein>
<keyword evidence="5 7" id="KW-0378">Hydrolase</keyword>
<dbReference type="InterPro" id="IPR041796">
    <property type="entry name" value="Mre11_N"/>
</dbReference>
<keyword evidence="7" id="KW-0233">DNA recombination</keyword>
<evidence type="ECO:0000259" key="9">
    <source>
        <dbReference type="Pfam" id="PF12320"/>
    </source>
</evidence>
<dbReference type="SUPFAM" id="SSF56300">
    <property type="entry name" value="Metallo-dependent phosphatases"/>
    <property type="match status" value="1"/>
</dbReference>
<keyword evidence="6 7" id="KW-0269">Exonuclease</keyword>
<gene>
    <name evidence="7" type="primary">sbcD</name>
    <name evidence="10" type="ORF">A3841_17600</name>
</gene>
<keyword evidence="7" id="KW-0235">DNA replication</keyword>
<evidence type="ECO:0000256" key="4">
    <source>
        <dbReference type="ARBA" id="ARBA00022722"/>
    </source>
</evidence>
<dbReference type="Pfam" id="PF12320">
    <property type="entry name" value="SbcD_C"/>
    <property type="match status" value="1"/>
</dbReference>
<evidence type="ECO:0000256" key="1">
    <source>
        <dbReference type="ARBA" id="ARBA00010555"/>
    </source>
</evidence>
<dbReference type="EMBL" id="LVWA01000005">
    <property type="protein sequence ID" value="OKL40157.1"/>
    <property type="molecule type" value="Genomic_DNA"/>
</dbReference>
<dbReference type="OrthoDB" id="9773856at2"/>
<comment type="subunit">
    <text evidence="2 7">Heterodimer of SbcC and SbcD.</text>
</comment>
<feature type="domain" description="Nuclease SbcCD subunit D C-terminal" evidence="9">
    <location>
        <begin position="282"/>
        <end position="381"/>
    </location>
</feature>
<proteinExistence type="inferred from homology"/>
<dbReference type="InterPro" id="IPR029052">
    <property type="entry name" value="Metallo-depent_PP-like"/>
</dbReference>
<dbReference type="PANTHER" id="PTHR30337">
    <property type="entry name" value="COMPONENT OF ATP-DEPENDENT DSDNA EXONUCLEASE"/>
    <property type="match status" value="1"/>
</dbReference>
<dbReference type="GO" id="GO:0006260">
    <property type="term" value="P:DNA replication"/>
    <property type="evidence" value="ECO:0007669"/>
    <property type="project" value="UniProtKB-KW"/>
</dbReference>
<dbReference type="CDD" id="cd00840">
    <property type="entry name" value="MPP_Mre11_N"/>
    <property type="match status" value="1"/>
</dbReference>
<dbReference type="InterPro" id="IPR004593">
    <property type="entry name" value="SbcD"/>
</dbReference>
<reference evidence="10 11" key="1">
    <citation type="submission" date="2016-03" db="EMBL/GenBank/DDBJ databases">
        <title>Genome sequence of Pontibacter sp. nov., of the family cytophagaceae, isolated from marine sediment of the Yellow Sea, China.</title>
        <authorList>
            <person name="Zhang G."/>
            <person name="Zhang R."/>
        </authorList>
    </citation>
    <scope>NUCLEOTIDE SEQUENCE [LARGE SCALE GENOMIC DNA]</scope>
    <source>
        <strain evidence="10 11">S10-8</strain>
    </source>
</reference>
<keyword evidence="11" id="KW-1185">Reference proteome</keyword>
<evidence type="ECO:0000313" key="11">
    <source>
        <dbReference type="Proteomes" id="UP000186551"/>
    </source>
</evidence>